<dbReference type="AlphaFoldDB" id="A0A8K0WKX4"/>
<proteinExistence type="predicted"/>
<dbReference type="SUPFAM" id="SSF51735">
    <property type="entry name" value="NAD(P)-binding Rossmann-fold domains"/>
    <property type="match status" value="1"/>
</dbReference>
<protein>
    <submittedName>
        <fullName evidence="2">Short-chain dehydrogenase/reductase family protein</fullName>
    </submittedName>
</protein>
<name>A0A8K0WKX4_9HYPO</name>
<dbReference type="OrthoDB" id="191139at2759"/>
<dbReference type="PANTHER" id="PTHR43157">
    <property type="entry name" value="PHOSPHATIDYLINOSITOL-GLYCAN BIOSYNTHESIS CLASS F PROTEIN-RELATED"/>
    <property type="match status" value="1"/>
</dbReference>
<accession>A0A8K0WKX4</accession>
<dbReference type="InterPro" id="IPR036291">
    <property type="entry name" value="NAD(P)-bd_dom_sf"/>
</dbReference>
<dbReference type="Pfam" id="PF00106">
    <property type="entry name" value="adh_short"/>
    <property type="match status" value="1"/>
</dbReference>
<evidence type="ECO:0000256" key="1">
    <source>
        <dbReference type="ARBA" id="ARBA00023002"/>
    </source>
</evidence>
<evidence type="ECO:0000313" key="3">
    <source>
        <dbReference type="Proteomes" id="UP000813444"/>
    </source>
</evidence>
<evidence type="ECO:0000313" key="2">
    <source>
        <dbReference type="EMBL" id="KAH7303834.1"/>
    </source>
</evidence>
<dbReference type="GO" id="GO:0016491">
    <property type="term" value="F:oxidoreductase activity"/>
    <property type="evidence" value="ECO:0007669"/>
    <property type="project" value="UniProtKB-KW"/>
</dbReference>
<comment type="caution">
    <text evidence="2">The sequence shown here is derived from an EMBL/GenBank/DDBJ whole genome shotgun (WGS) entry which is preliminary data.</text>
</comment>
<gene>
    <name evidence="2" type="ORF">B0I35DRAFT_455024</name>
</gene>
<sequence length="349" mass="38179">MDYSFDISPEKEASVGQFLHRQFFVTPAAITSREVNLAGKTAIVTGSNTGIGLECAKQLLKLGISRLILAVRDESKGGAAQKNLARTAKEANIEVWTLDLSSYNSVTQFALRTQGLDRLDIVILNAGVWRQGEYFNQQTGVEETIQVNYLSNMLLAILLLPVLRSKNNSETPGRLVLVSSDTAALSKFSERDTAPLLSYYKKPSNKPDMFQRYATSKLLGQLSMSQLTSRVPPSAAILTLANPGLCHGSGLQRDAKGPAGLATKIAERIVGRTCEIGARTIVDAAVRHGKEAHGHYLENYKIRPMAPIIYKEDGQRIAASLWDELMKELAFAGAEEIIQSLDQQPPHDP</sequence>
<dbReference type="Gene3D" id="3.40.50.720">
    <property type="entry name" value="NAD(P)-binding Rossmann-like Domain"/>
    <property type="match status" value="1"/>
</dbReference>
<keyword evidence="3" id="KW-1185">Reference proteome</keyword>
<reference evidence="2" key="1">
    <citation type="journal article" date="2021" name="Nat. Commun.">
        <title>Genetic determinants of endophytism in the Arabidopsis root mycobiome.</title>
        <authorList>
            <person name="Mesny F."/>
            <person name="Miyauchi S."/>
            <person name="Thiergart T."/>
            <person name="Pickel B."/>
            <person name="Atanasova L."/>
            <person name="Karlsson M."/>
            <person name="Huettel B."/>
            <person name="Barry K.W."/>
            <person name="Haridas S."/>
            <person name="Chen C."/>
            <person name="Bauer D."/>
            <person name="Andreopoulos W."/>
            <person name="Pangilinan J."/>
            <person name="LaButti K."/>
            <person name="Riley R."/>
            <person name="Lipzen A."/>
            <person name="Clum A."/>
            <person name="Drula E."/>
            <person name="Henrissat B."/>
            <person name="Kohler A."/>
            <person name="Grigoriev I.V."/>
            <person name="Martin F.M."/>
            <person name="Hacquard S."/>
        </authorList>
    </citation>
    <scope>NUCLEOTIDE SEQUENCE</scope>
    <source>
        <strain evidence="2">MPI-CAGE-CH-0235</strain>
    </source>
</reference>
<keyword evidence="1" id="KW-0560">Oxidoreductase</keyword>
<dbReference type="InterPro" id="IPR002347">
    <property type="entry name" value="SDR_fam"/>
</dbReference>
<organism evidence="2 3">
    <name type="scientific">Stachybotrys elegans</name>
    <dbReference type="NCBI Taxonomy" id="80388"/>
    <lineage>
        <taxon>Eukaryota</taxon>
        <taxon>Fungi</taxon>
        <taxon>Dikarya</taxon>
        <taxon>Ascomycota</taxon>
        <taxon>Pezizomycotina</taxon>
        <taxon>Sordariomycetes</taxon>
        <taxon>Hypocreomycetidae</taxon>
        <taxon>Hypocreales</taxon>
        <taxon>Stachybotryaceae</taxon>
        <taxon>Stachybotrys</taxon>
    </lineage>
</organism>
<dbReference type="PRINTS" id="PR00081">
    <property type="entry name" value="GDHRDH"/>
</dbReference>
<dbReference type="EMBL" id="JAGPNK010000028">
    <property type="protein sequence ID" value="KAH7303834.1"/>
    <property type="molecule type" value="Genomic_DNA"/>
</dbReference>
<dbReference type="PANTHER" id="PTHR43157:SF31">
    <property type="entry name" value="PHOSPHATIDYLINOSITOL-GLYCAN BIOSYNTHESIS CLASS F PROTEIN"/>
    <property type="match status" value="1"/>
</dbReference>
<dbReference type="Proteomes" id="UP000813444">
    <property type="component" value="Unassembled WGS sequence"/>
</dbReference>